<keyword evidence="5" id="KW-1185">Reference proteome</keyword>
<dbReference type="VEuPathDB" id="AmoebaDB:ACA1_365050"/>
<organism evidence="4 5">
    <name type="scientific">Acanthamoeba castellanii (strain ATCC 30010 / Neff)</name>
    <dbReference type="NCBI Taxonomy" id="1257118"/>
    <lineage>
        <taxon>Eukaryota</taxon>
        <taxon>Amoebozoa</taxon>
        <taxon>Discosea</taxon>
        <taxon>Longamoebia</taxon>
        <taxon>Centramoebida</taxon>
        <taxon>Acanthamoebidae</taxon>
        <taxon>Acanthamoeba</taxon>
    </lineage>
</organism>
<dbReference type="Pfam" id="PF17244">
    <property type="entry name" value="CDC24_OB3"/>
    <property type="match status" value="1"/>
</dbReference>
<dbReference type="InterPro" id="IPR035200">
    <property type="entry name" value="Cdc24_OB2"/>
</dbReference>
<dbReference type="EMBL" id="KB008073">
    <property type="protein sequence ID" value="ELR13957.1"/>
    <property type="molecule type" value="Genomic_DNA"/>
</dbReference>
<dbReference type="OrthoDB" id="10265890at2759"/>
<dbReference type="GeneID" id="14914623"/>
<evidence type="ECO:0000313" key="5">
    <source>
        <dbReference type="Proteomes" id="UP000011083"/>
    </source>
</evidence>
<dbReference type="InterPro" id="IPR035203">
    <property type="entry name" value="Cdc24_OB3"/>
</dbReference>
<dbReference type="KEGG" id="acan:ACA1_365050"/>
<dbReference type="SUPFAM" id="SSF50249">
    <property type="entry name" value="Nucleic acid-binding proteins"/>
    <property type="match status" value="1"/>
</dbReference>
<dbReference type="PANTHER" id="PTHR36033">
    <property type="entry name" value="NUCLEIC ACID-BINDING PROTEINS SUPERFAMILY"/>
    <property type="match status" value="1"/>
</dbReference>
<accession>L8GLP9</accession>
<dbReference type="Gene3D" id="2.40.50.140">
    <property type="entry name" value="Nucleic acid-binding proteins"/>
    <property type="match status" value="1"/>
</dbReference>
<evidence type="ECO:0000259" key="1">
    <source>
        <dbReference type="Pfam" id="PF17244"/>
    </source>
</evidence>
<proteinExistence type="predicted"/>
<dbReference type="Pfam" id="PF17246">
    <property type="entry name" value="CDC24_OB1"/>
    <property type="match status" value="1"/>
</dbReference>
<feature type="domain" description="Cell division control protein 24 OB" evidence="3">
    <location>
        <begin position="3"/>
        <end position="129"/>
    </location>
</feature>
<dbReference type="InterPro" id="IPR012340">
    <property type="entry name" value="NA-bd_OB-fold"/>
</dbReference>
<dbReference type="RefSeq" id="XP_004335970.1">
    <property type="nucleotide sequence ID" value="XM_004335922.1"/>
</dbReference>
<evidence type="ECO:0000313" key="4">
    <source>
        <dbReference type="EMBL" id="ELR13957.1"/>
    </source>
</evidence>
<gene>
    <name evidence="4" type="ORF">ACA1_365050</name>
</gene>
<evidence type="ECO:0000259" key="3">
    <source>
        <dbReference type="Pfam" id="PF17246"/>
    </source>
</evidence>
<feature type="domain" description="Cell division control protein 24 OB" evidence="2">
    <location>
        <begin position="133"/>
        <end position="254"/>
    </location>
</feature>
<reference evidence="4 5" key="1">
    <citation type="journal article" date="2013" name="Genome Biol.">
        <title>Genome of Acanthamoeba castellanii highlights extensive lateral gene transfer and early evolution of tyrosine kinase signaling.</title>
        <authorList>
            <person name="Clarke M."/>
            <person name="Lohan A.J."/>
            <person name="Liu B."/>
            <person name="Lagkouvardos I."/>
            <person name="Roy S."/>
            <person name="Zafar N."/>
            <person name="Bertelli C."/>
            <person name="Schilde C."/>
            <person name="Kianianmomeni A."/>
            <person name="Burglin T.R."/>
            <person name="Frech C."/>
            <person name="Turcotte B."/>
            <person name="Kopec K.O."/>
            <person name="Synnott J.M."/>
            <person name="Choo C."/>
            <person name="Paponov I."/>
            <person name="Finkler A."/>
            <person name="Soon Heng Tan C."/>
            <person name="Hutchins A.P."/>
            <person name="Weinmeier T."/>
            <person name="Rattei T."/>
            <person name="Chu J.S."/>
            <person name="Gimenez G."/>
            <person name="Irimia M."/>
            <person name="Rigden D.J."/>
            <person name="Fitzpatrick D.A."/>
            <person name="Lorenzo-Morales J."/>
            <person name="Bateman A."/>
            <person name="Chiu C.H."/>
            <person name="Tang P."/>
            <person name="Hegemann P."/>
            <person name="Fromm H."/>
            <person name="Raoult D."/>
            <person name="Greub G."/>
            <person name="Miranda-Saavedra D."/>
            <person name="Chen N."/>
            <person name="Nash P."/>
            <person name="Ginger M.L."/>
            <person name="Horn M."/>
            <person name="Schaap P."/>
            <person name="Caler L."/>
            <person name="Loftus B."/>
        </authorList>
    </citation>
    <scope>NUCLEOTIDE SEQUENCE [LARGE SCALE GENOMIC DNA]</scope>
    <source>
        <strain evidence="4 5">Neff</strain>
    </source>
</reference>
<sequence>MDFLRLVGEVRDKLVVRTAKDDDRRGFTSSPPCSAVAASQNVSNALDRVPWNWVCLNLVSLLERYPSGVTMAIVLSDLQNLWDETSIEWRYGISRRLESIDKIKATKKVGLTAILEASIAEAKQTPGTQTSAGRAQQEKIEWYLHQKFYPLVAKGLFTERRTLRLTGCQLVVRDLRLLPTEFAVLVLTDSDRAYIRTKFVDSLRTITLDRDPRATEPIDLQREYHIFVKVHSISSQKAQEFMHRTETRVAIKDSSHGSPFTTSSSSTTSNLSMTATDATFTLWDDQTKLATLFKEGDYLAISNPKFPLAGAWKDKRTLEYGPQTIVHVLPMAPSQDLVSSSTSPYALTPTPTQFRVPKDEKGNRDLRHFPEPVAFQDLRANMVNVSLFGRIIRMGKNAPFVRPGLPSVARYPLVLQSVETNEEAGGEEAAGYSRSVTLWDNLVSTLPGWLMSPDLYTTVSLEGGAKLTNFICRATIVGWTPFLSTHLVLYTAHSRCKRQVVQIEEKGQEGKTEIQCEFCGVSCKPDAGVCPAELAYEIYWKLEDSTGELKVLATPQVNQAIMQMAPQEFAKMPSQHQTAKLNSILGQEFVFSFKEGPRRQLRRIDQIAPPNVVAESRKLLLSSTH</sequence>
<dbReference type="InterPro" id="IPR035201">
    <property type="entry name" value="Cdc24_OB1"/>
</dbReference>
<dbReference type="Pfam" id="PF17245">
    <property type="entry name" value="CDC24_OB2"/>
    <property type="match status" value="1"/>
</dbReference>
<evidence type="ECO:0000259" key="2">
    <source>
        <dbReference type="Pfam" id="PF17245"/>
    </source>
</evidence>
<dbReference type="AlphaFoldDB" id="L8GLP9"/>
<name>L8GLP9_ACACF</name>
<protein>
    <submittedName>
        <fullName evidence="4">Uncharacterized protein</fullName>
    </submittedName>
</protein>
<dbReference type="Proteomes" id="UP000011083">
    <property type="component" value="Unassembled WGS sequence"/>
</dbReference>
<dbReference type="PANTHER" id="PTHR36033:SF1">
    <property type="entry name" value="NUCLEIC ACID-BINDING PROTEINS SUPERFAMILY"/>
    <property type="match status" value="1"/>
</dbReference>
<feature type="domain" description="Cell division control protein 24 OB" evidence="1">
    <location>
        <begin position="443"/>
        <end position="584"/>
    </location>
</feature>